<accession>H1PYH8</accession>
<dbReference type="InterPro" id="IPR003602">
    <property type="entry name" value="Topo_IA_DNA-bd_dom"/>
</dbReference>
<evidence type="ECO:0000256" key="1">
    <source>
        <dbReference type="ARBA" id="ARBA00000213"/>
    </source>
</evidence>
<dbReference type="PATRIC" id="fig|457404.5.peg.3553"/>
<evidence type="ECO:0000256" key="3">
    <source>
        <dbReference type="ARBA" id="ARBA00012891"/>
    </source>
</evidence>
<dbReference type="HOGENOM" id="CLU_002929_5_2_0"/>
<dbReference type="PANTHER" id="PTHR11390">
    <property type="entry name" value="PROKARYOTIC DNA TOPOISOMERASE"/>
    <property type="match status" value="1"/>
</dbReference>
<dbReference type="Gene3D" id="2.70.20.10">
    <property type="entry name" value="Topoisomerase I, domain 3"/>
    <property type="match status" value="1"/>
</dbReference>
<evidence type="ECO:0000256" key="5">
    <source>
        <dbReference type="ARBA" id="ARBA00023125"/>
    </source>
</evidence>
<dbReference type="GO" id="GO:0003917">
    <property type="term" value="F:DNA topoisomerase type I (single strand cut, ATP-independent) activity"/>
    <property type="evidence" value="ECO:0007669"/>
    <property type="project" value="UniProtKB-EC"/>
</dbReference>
<organism evidence="12 13">
    <name type="scientific">Fusobacterium ulcerans 12-1B</name>
    <dbReference type="NCBI Taxonomy" id="457404"/>
    <lineage>
        <taxon>Bacteria</taxon>
        <taxon>Fusobacteriati</taxon>
        <taxon>Fusobacteriota</taxon>
        <taxon>Fusobacteriia</taxon>
        <taxon>Fusobacteriales</taxon>
        <taxon>Fusobacteriaceae</taxon>
        <taxon>Fusobacterium</taxon>
    </lineage>
</organism>
<dbReference type="BioCyc" id="FSP457404-HMP:GTSQ-3526-MONOMER"/>
<dbReference type="InterPro" id="IPR013826">
    <property type="entry name" value="Topo_IA_cen_sub3"/>
</dbReference>
<dbReference type="SUPFAM" id="SSF56712">
    <property type="entry name" value="Prokaryotic type I DNA topoisomerase"/>
    <property type="match status" value="1"/>
</dbReference>
<evidence type="ECO:0000256" key="2">
    <source>
        <dbReference type="ARBA" id="ARBA00009446"/>
    </source>
</evidence>
<dbReference type="GO" id="GO:0006310">
    <property type="term" value="P:DNA recombination"/>
    <property type="evidence" value="ECO:0007669"/>
    <property type="project" value="TreeGrafter"/>
</dbReference>
<dbReference type="InterPro" id="IPR000380">
    <property type="entry name" value="Topo_IA"/>
</dbReference>
<protein>
    <recommendedName>
        <fullName evidence="3">DNA topoisomerase</fullName>
        <ecNumber evidence="3">5.6.2.1</ecNumber>
    </recommendedName>
    <alternativeName>
        <fullName evidence="10">Omega-protein</fullName>
    </alternativeName>
    <alternativeName>
        <fullName evidence="9">Relaxing enzyme</fullName>
    </alternativeName>
    <alternativeName>
        <fullName evidence="7">Swivelase</fullName>
    </alternativeName>
    <alternativeName>
        <fullName evidence="8">Untwisting enzyme</fullName>
    </alternativeName>
</protein>
<dbReference type="InterPro" id="IPR003601">
    <property type="entry name" value="Topo_IA_2"/>
</dbReference>
<dbReference type="Proteomes" id="UP000003233">
    <property type="component" value="Unassembled WGS sequence"/>
</dbReference>
<dbReference type="AlphaFoldDB" id="H1PYH8"/>
<sequence length="578" mass="67015">MIIDNIILNTGSKKPVKRLWLPEQTEQTIRKQLNNLEDNNKYKNLYNEGLGRTCMDWLFGINLTVLISVKTGHSFNAGRVLIPIVKFIYDRDNEIKNFKPEKYYQSEGILEKDELQLTLSDSRKHDKAKADEITALWNSGKVKVEKIEKKEIEKTPGKLFSLSKLQSFLSKNYKLSFASSLKIIQGLYEAGYVTYPRTNTEYLAENEKDKVKELIKAYNEYPLIFKDSKKIFDNSKIESHSAIIPTVKKPSNLEGNEKIVYEAIRNRFIANFLNEKTTTKKVTVELKNNKDPESLFKLSGETVINEGFYKYEPKEFKDSLPDFTEGEEYKVDFKTKEKQTQPKKKVTEEELSNYLKNPFRKEDTSEDEEYKALLEGIEIGTEATRTGIIETCKKREYISQKASNYSIEALGEKLIENLDKLEINLYADKTVEFSKILKKIYKGEAKVEEAIDMTAEELKEIISKDIELEKIDKNELKEVIGECPVCKKPVYEGEKNFYCSDYKNCDFKLWKKTKRFSDELTITKAKAKSLLSGKKAVFTLTGKENKKFEGYLKLEITEKDGKKYPNLKLDGFPEKKKK</sequence>
<keyword evidence="4" id="KW-0799">Topoisomerase</keyword>
<comment type="caution">
    <text evidence="12">The sequence shown here is derived from an EMBL/GenBank/DDBJ whole genome shotgun (WGS) entry which is preliminary data.</text>
</comment>
<keyword evidence="13" id="KW-1185">Reference proteome</keyword>
<keyword evidence="5" id="KW-0238">DNA-binding</keyword>
<keyword evidence="6" id="KW-0413">Isomerase</keyword>
<evidence type="ECO:0000313" key="12">
    <source>
        <dbReference type="EMBL" id="EHO77167.1"/>
    </source>
</evidence>
<dbReference type="InterPro" id="IPR013825">
    <property type="entry name" value="Topo_IA_cen_sub2"/>
</dbReference>
<comment type="catalytic activity">
    <reaction evidence="1">
        <text>ATP-independent breakage of single-stranded DNA, followed by passage and rejoining.</text>
        <dbReference type="EC" id="5.6.2.1"/>
    </reaction>
</comment>
<dbReference type="PRINTS" id="PR00417">
    <property type="entry name" value="PRTPISMRASEI"/>
</dbReference>
<dbReference type="GO" id="GO:0006265">
    <property type="term" value="P:DNA topological change"/>
    <property type="evidence" value="ECO:0007669"/>
    <property type="project" value="InterPro"/>
</dbReference>
<dbReference type="PANTHER" id="PTHR11390:SF21">
    <property type="entry name" value="DNA TOPOISOMERASE 3-ALPHA"/>
    <property type="match status" value="1"/>
</dbReference>
<evidence type="ECO:0000256" key="7">
    <source>
        <dbReference type="ARBA" id="ARBA00030003"/>
    </source>
</evidence>
<dbReference type="GO" id="GO:0003677">
    <property type="term" value="F:DNA binding"/>
    <property type="evidence" value="ECO:0007669"/>
    <property type="project" value="UniProtKB-KW"/>
</dbReference>
<name>H1PYH8_9FUSO</name>
<dbReference type="Gene3D" id="1.10.290.10">
    <property type="entry name" value="Topoisomerase I, domain 4"/>
    <property type="match status" value="1"/>
</dbReference>
<dbReference type="Pfam" id="PF01131">
    <property type="entry name" value="Topoisom_bac"/>
    <property type="match status" value="1"/>
</dbReference>
<dbReference type="InterPro" id="IPR023406">
    <property type="entry name" value="Topo_IA_AS"/>
</dbReference>
<evidence type="ECO:0000256" key="8">
    <source>
        <dbReference type="ARBA" id="ARBA00031985"/>
    </source>
</evidence>
<dbReference type="GO" id="GO:0043597">
    <property type="term" value="C:cytoplasmic replication fork"/>
    <property type="evidence" value="ECO:0007669"/>
    <property type="project" value="TreeGrafter"/>
</dbReference>
<evidence type="ECO:0000256" key="4">
    <source>
        <dbReference type="ARBA" id="ARBA00023029"/>
    </source>
</evidence>
<dbReference type="RefSeq" id="WP_008699409.1">
    <property type="nucleotide sequence ID" value="NZ_KE161012.1"/>
</dbReference>
<dbReference type="InterPro" id="IPR023405">
    <property type="entry name" value="Topo_IA_core_domain"/>
</dbReference>
<evidence type="ECO:0000313" key="13">
    <source>
        <dbReference type="Proteomes" id="UP000003233"/>
    </source>
</evidence>
<proteinExistence type="inferred from homology"/>
<dbReference type="InterPro" id="IPR013824">
    <property type="entry name" value="Topo_IA_cen_sub1"/>
</dbReference>
<dbReference type="InterPro" id="IPR013497">
    <property type="entry name" value="Topo_IA_cen"/>
</dbReference>
<evidence type="ECO:0000256" key="6">
    <source>
        <dbReference type="ARBA" id="ARBA00023235"/>
    </source>
</evidence>
<reference evidence="12 13" key="1">
    <citation type="submission" date="2012-07" db="EMBL/GenBank/DDBJ databases">
        <title>The Genome Sequence of Fusobacterium ulcerans 12_1B.</title>
        <authorList>
            <consortium name="The Broad Institute Genome Sequencing Platform"/>
            <person name="Earl A."/>
            <person name="Ward D."/>
            <person name="Feldgarden M."/>
            <person name="Gevers D."/>
            <person name="Strauss J."/>
            <person name="Ambrose C.E."/>
            <person name="Allen-Vercoe E."/>
            <person name="Walker B."/>
            <person name="Young S.K."/>
            <person name="Zeng Q."/>
            <person name="Gargeya S."/>
            <person name="Fitzgerald M."/>
            <person name="Haas B."/>
            <person name="Abouelleil A."/>
            <person name="Alvarado L."/>
            <person name="Arachchi H.M."/>
            <person name="Berlin A.M."/>
            <person name="Chapman S.B."/>
            <person name="Goldberg J."/>
            <person name="Griggs A."/>
            <person name="Gujja S."/>
            <person name="Hansen M."/>
            <person name="Howarth C."/>
            <person name="Imamovic A."/>
            <person name="Larimer J."/>
            <person name="McCowen C."/>
            <person name="Montmayeur A."/>
            <person name="Murphy C."/>
            <person name="Neiman D."/>
            <person name="Pearson M."/>
            <person name="Priest M."/>
            <person name="Roberts A."/>
            <person name="Saif S."/>
            <person name="Shea T."/>
            <person name="Sisk P."/>
            <person name="Sykes S."/>
            <person name="Wortman J."/>
            <person name="Nusbaum C."/>
            <person name="Birren B."/>
        </authorList>
    </citation>
    <scope>NUCLEOTIDE SEQUENCE [LARGE SCALE GENOMIC DNA]</scope>
    <source>
        <strain evidence="12 13">12_1B</strain>
    </source>
</reference>
<gene>
    <name evidence="12" type="ORF">HMPREF0402_03471</name>
</gene>
<feature type="domain" description="Topo IA-type catalytic" evidence="11">
    <location>
        <begin position="42"/>
        <end position="462"/>
    </location>
</feature>
<dbReference type="EMBL" id="AGWJ02000035">
    <property type="protein sequence ID" value="EHO77167.1"/>
    <property type="molecule type" value="Genomic_DNA"/>
</dbReference>
<evidence type="ECO:0000259" key="11">
    <source>
        <dbReference type="PROSITE" id="PS52039"/>
    </source>
</evidence>
<dbReference type="EC" id="5.6.2.1" evidence="3"/>
<evidence type="ECO:0000256" key="9">
    <source>
        <dbReference type="ARBA" id="ARBA00032235"/>
    </source>
</evidence>
<dbReference type="PROSITE" id="PS00396">
    <property type="entry name" value="TOPO_IA_1"/>
    <property type="match status" value="1"/>
</dbReference>
<dbReference type="Gene3D" id="1.10.460.10">
    <property type="entry name" value="Topoisomerase I, domain 2"/>
    <property type="match status" value="1"/>
</dbReference>
<dbReference type="SMART" id="SM00436">
    <property type="entry name" value="TOP1Bc"/>
    <property type="match status" value="1"/>
</dbReference>
<comment type="similarity">
    <text evidence="2">Belongs to the type IA topoisomerase family.</text>
</comment>
<dbReference type="PROSITE" id="PS52039">
    <property type="entry name" value="TOPO_IA_2"/>
    <property type="match status" value="1"/>
</dbReference>
<dbReference type="SMART" id="SM00437">
    <property type="entry name" value="TOP1Ac"/>
    <property type="match status" value="1"/>
</dbReference>
<dbReference type="GO" id="GO:0006281">
    <property type="term" value="P:DNA repair"/>
    <property type="evidence" value="ECO:0007669"/>
    <property type="project" value="TreeGrafter"/>
</dbReference>
<evidence type="ECO:0000256" key="10">
    <source>
        <dbReference type="ARBA" id="ARBA00032877"/>
    </source>
</evidence>